<organism evidence="3 4">
    <name type="scientific">Neobacillus mesonae</name>
    <dbReference type="NCBI Taxonomy" id="1193713"/>
    <lineage>
        <taxon>Bacteria</taxon>
        <taxon>Bacillati</taxon>
        <taxon>Bacillota</taxon>
        <taxon>Bacilli</taxon>
        <taxon>Bacillales</taxon>
        <taxon>Bacillaceae</taxon>
        <taxon>Neobacillus</taxon>
    </lineage>
</organism>
<dbReference type="PANTHER" id="PTHR40027:SF1">
    <property type="entry name" value="CELL DIVISION PROTEIN DIVIC"/>
    <property type="match status" value="1"/>
</dbReference>
<dbReference type="STRING" id="1193713.GCA_001636315_02620"/>
<gene>
    <name evidence="3" type="ORF">CHR53_00360</name>
</gene>
<keyword evidence="2" id="KW-1133">Transmembrane helix</keyword>
<evidence type="ECO:0000256" key="2">
    <source>
        <dbReference type="SAM" id="Phobius"/>
    </source>
</evidence>
<dbReference type="OrthoDB" id="2991180at2"/>
<dbReference type="InterPro" id="IPR039076">
    <property type="entry name" value="DivIC"/>
</dbReference>
<dbReference type="Pfam" id="PF04977">
    <property type="entry name" value="DivIC"/>
    <property type="match status" value="1"/>
</dbReference>
<evidence type="ECO:0000256" key="1">
    <source>
        <dbReference type="SAM" id="Coils"/>
    </source>
</evidence>
<name>A0A3Q9QPA4_9BACI</name>
<keyword evidence="1" id="KW-0175">Coiled coil</keyword>
<dbReference type="PANTHER" id="PTHR40027">
    <property type="entry name" value="CELL DIVISION PROTEIN DIVIC"/>
    <property type="match status" value="1"/>
</dbReference>
<dbReference type="AlphaFoldDB" id="A0A3Q9QPA4"/>
<sequence>MGAERQRNVSKIQTTYVKQQEYAEIASARKRKLLVRRLSLFFVLACIISYCIISSLMSQSTKLEASMVQKKKLDQEYSELKKQEKVLKEDIVKLNDKEYIAKLARKEYFFSKKNEIIFNIPDEDKEK</sequence>
<keyword evidence="2" id="KW-0812">Transmembrane</keyword>
<protein>
    <submittedName>
        <fullName evidence="3">Cell division protein DIVIC</fullName>
    </submittedName>
</protein>
<accession>A0A3Q9QPA4</accession>
<dbReference type="RefSeq" id="WP_127484360.1">
    <property type="nucleotide sequence ID" value="NZ_CP022572.1"/>
</dbReference>
<dbReference type="InterPro" id="IPR007060">
    <property type="entry name" value="FtsL/DivIC"/>
</dbReference>
<proteinExistence type="predicted"/>
<evidence type="ECO:0000313" key="3">
    <source>
        <dbReference type="EMBL" id="AZU59862.1"/>
    </source>
</evidence>
<feature type="transmembrane region" description="Helical" evidence="2">
    <location>
        <begin position="38"/>
        <end position="57"/>
    </location>
</feature>
<keyword evidence="4" id="KW-1185">Reference proteome</keyword>
<dbReference type="GO" id="GO:0051301">
    <property type="term" value="P:cell division"/>
    <property type="evidence" value="ECO:0007669"/>
    <property type="project" value="UniProtKB-KW"/>
</dbReference>
<keyword evidence="3" id="KW-0131">Cell cycle</keyword>
<keyword evidence="3" id="KW-0132">Cell division</keyword>
<keyword evidence="2" id="KW-0472">Membrane</keyword>
<dbReference type="KEGG" id="nmk:CHR53_00360"/>
<evidence type="ECO:0000313" key="4">
    <source>
        <dbReference type="Proteomes" id="UP000282892"/>
    </source>
</evidence>
<dbReference type="EMBL" id="CP022572">
    <property type="protein sequence ID" value="AZU59862.1"/>
    <property type="molecule type" value="Genomic_DNA"/>
</dbReference>
<dbReference type="Proteomes" id="UP000282892">
    <property type="component" value="Chromosome"/>
</dbReference>
<feature type="coiled-coil region" evidence="1">
    <location>
        <begin position="63"/>
        <end position="97"/>
    </location>
</feature>
<reference evidence="3 4" key="1">
    <citation type="submission" date="2017-07" db="EMBL/GenBank/DDBJ databases">
        <title>The complete genome sequence of Bacillus mesonae strain H20-5, an efficient strain improving plant abiotic stress resistance.</title>
        <authorList>
            <person name="Kim S.Y."/>
            <person name="Song H."/>
            <person name="Sang M.K."/>
            <person name="Weon H.-Y."/>
            <person name="Song J."/>
        </authorList>
    </citation>
    <scope>NUCLEOTIDE SEQUENCE [LARGE SCALE GENOMIC DNA]</scope>
    <source>
        <strain evidence="3 4">H20-5</strain>
    </source>
</reference>